<organism evidence="2 3">
    <name type="scientific">Seminavis robusta</name>
    <dbReference type="NCBI Taxonomy" id="568900"/>
    <lineage>
        <taxon>Eukaryota</taxon>
        <taxon>Sar</taxon>
        <taxon>Stramenopiles</taxon>
        <taxon>Ochrophyta</taxon>
        <taxon>Bacillariophyta</taxon>
        <taxon>Bacillariophyceae</taxon>
        <taxon>Bacillariophycidae</taxon>
        <taxon>Naviculales</taxon>
        <taxon>Naviculaceae</taxon>
        <taxon>Seminavis</taxon>
    </lineage>
</organism>
<dbReference type="PANTHER" id="PTHR46586:SF3">
    <property type="entry name" value="ANKYRIN REPEAT-CONTAINING PROTEIN"/>
    <property type="match status" value="1"/>
</dbReference>
<dbReference type="AlphaFoldDB" id="A0A9N8F3P0"/>
<dbReference type="Gene3D" id="1.25.40.20">
    <property type="entry name" value="Ankyrin repeat-containing domain"/>
    <property type="match status" value="1"/>
</dbReference>
<dbReference type="InterPro" id="IPR036770">
    <property type="entry name" value="Ankyrin_rpt-contain_sf"/>
</dbReference>
<gene>
    <name evidence="2" type="ORF">SEMRO_2762_G336480.1</name>
</gene>
<sequence>MNTATATNDEVTSTAESPLLFADDLIWCGQILSFVGVGQYAFVGAVNKKMNRLNKEYCQIELNKNPIEIKLDPGRNSLSRPAKITDTLYSETFCNEPRAEYWLSDNSDHKEPAYRDVCNVIATIGNTMVMQWVRQNGLNPFIPWESFPWNEMTSAYAAENGHLELLQWLKENGCPWDSWTCHRAASGGHLEILKWARENGCPWNEYTCACAAENGNLEILKWARENDCPWNEQTCSRAAKNGHLDILEWVHENGCPWNEATCSGAAEGGHMEILSGLVKMVVHGVNIHAIKLRRMPILNLKWARANGCPWNESTCSDAASPGHLEILKWARANGCPWNAYTCAKAALHGHLGVLKWARENGCSWNENTCSWAAWHGHFETLRWALENGCPWDEGRYGGSNKPEVIQWLRDNGFPGTEEEESDEEESDEEESDEAESDEEDDDEEDDDKEDDDKEEDGSHDEGH</sequence>
<dbReference type="SUPFAM" id="SSF48403">
    <property type="entry name" value="Ankyrin repeat"/>
    <property type="match status" value="1"/>
</dbReference>
<dbReference type="PANTHER" id="PTHR46586">
    <property type="entry name" value="ANKYRIN REPEAT-CONTAINING PROTEIN"/>
    <property type="match status" value="1"/>
</dbReference>
<protein>
    <submittedName>
        <fullName evidence="2">Ankyrin repeat protein</fullName>
    </submittedName>
</protein>
<evidence type="ECO:0000313" key="3">
    <source>
        <dbReference type="Proteomes" id="UP001153069"/>
    </source>
</evidence>
<feature type="compositionally biased region" description="Acidic residues" evidence="1">
    <location>
        <begin position="416"/>
        <end position="463"/>
    </location>
</feature>
<accession>A0A9N8F3P0</accession>
<dbReference type="Pfam" id="PF13637">
    <property type="entry name" value="Ank_4"/>
    <property type="match status" value="1"/>
</dbReference>
<keyword evidence="3" id="KW-1185">Reference proteome</keyword>
<name>A0A9N8F3P0_9STRA</name>
<proteinExistence type="predicted"/>
<dbReference type="InterPro" id="IPR002110">
    <property type="entry name" value="Ankyrin_rpt"/>
</dbReference>
<evidence type="ECO:0000313" key="2">
    <source>
        <dbReference type="EMBL" id="CAB9530144.1"/>
    </source>
</evidence>
<comment type="caution">
    <text evidence="2">The sequence shown here is derived from an EMBL/GenBank/DDBJ whole genome shotgun (WGS) entry which is preliminary data.</text>
</comment>
<dbReference type="Proteomes" id="UP001153069">
    <property type="component" value="Unassembled WGS sequence"/>
</dbReference>
<feature type="region of interest" description="Disordered" evidence="1">
    <location>
        <begin position="410"/>
        <end position="463"/>
    </location>
</feature>
<evidence type="ECO:0000256" key="1">
    <source>
        <dbReference type="SAM" id="MobiDB-lite"/>
    </source>
</evidence>
<dbReference type="InterPro" id="IPR052050">
    <property type="entry name" value="SecEffector_AnkRepeat"/>
</dbReference>
<dbReference type="EMBL" id="CAICTM010002760">
    <property type="protein sequence ID" value="CAB9530144.1"/>
    <property type="molecule type" value="Genomic_DNA"/>
</dbReference>
<reference evidence="2" key="1">
    <citation type="submission" date="2020-06" db="EMBL/GenBank/DDBJ databases">
        <authorList>
            <consortium name="Plant Systems Biology data submission"/>
        </authorList>
    </citation>
    <scope>NUCLEOTIDE SEQUENCE</scope>
    <source>
        <strain evidence="2">D6</strain>
    </source>
</reference>
<dbReference type="SUPFAM" id="SSF140860">
    <property type="entry name" value="Pseudo ankyrin repeat-like"/>
    <property type="match status" value="1"/>
</dbReference>